<sequence length="201" mass="22184">MIVALVVVTSLLINTGTAQPEEPRCRETPVTWSGVLFTIRVGVTESKFIISSASYDRSQQKVKISDMRSYASRNAKPLTTVLEDYEKRIRYVFSPLNFTCRNETLEGEFPLFGVPTGAHFDGPVETLGAKLPGLGVTVAHYTFEEHGFSYYTYHPLGEEGTECIPITTSIATLMPPEDVIVQYANVTTELPPDAFNLPPGC</sequence>
<dbReference type="InterPro" id="IPR001299">
    <property type="entry name" value="Ependymin"/>
</dbReference>
<dbReference type="AlphaFoldDB" id="A0A1X7U0K5"/>
<dbReference type="GO" id="GO:0005576">
    <property type="term" value="C:extracellular region"/>
    <property type="evidence" value="ECO:0007669"/>
    <property type="project" value="InterPro"/>
</dbReference>
<dbReference type="InParanoid" id="A0A1X7U0K5"/>
<reference evidence="3" key="1">
    <citation type="journal article" date="2010" name="Nature">
        <title>The Amphimedon queenslandica genome and the evolution of animal complexity.</title>
        <authorList>
            <person name="Srivastava M."/>
            <person name="Simakov O."/>
            <person name="Chapman J."/>
            <person name="Fahey B."/>
            <person name="Gauthier M.E."/>
            <person name="Mitros T."/>
            <person name="Richards G.S."/>
            <person name="Conaco C."/>
            <person name="Dacre M."/>
            <person name="Hellsten U."/>
            <person name="Larroux C."/>
            <person name="Putnam N.H."/>
            <person name="Stanke M."/>
            <person name="Adamska M."/>
            <person name="Darling A."/>
            <person name="Degnan S.M."/>
            <person name="Oakley T.H."/>
            <person name="Plachetzki D.C."/>
            <person name="Zhai Y."/>
            <person name="Adamski M."/>
            <person name="Calcino A."/>
            <person name="Cummins S.F."/>
            <person name="Goodstein D.M."/>
            <person name="Harris C."/>
            <person name="Jackson D.J."/>
            <person name="Leys S.P."/>
            <person name="Shu S."/>
            <person name="Woodcroft B.J."/>
            <person name="Vervoort M."/>
            <person name="Kosik K.S."/>
            <person name="Manning G."/>
            <person name="Degnan B.M."/>
            <person name="Rokhsar D.S."/>
        </authorList>
    </citation>
    <scope>NUCLEOTIDE SEQUENCE [LARGE SCALE GENOMIC DNA]</scope>
</reference>
<dbReference type="GO" id="GO:0005764">
    <property type="term" value="C:lysosome"/>
    <property type="evidence" value="ECO:0007669"/>
    <property type="project" value="TreeGrafter"/>
</dbReference>
<feature type="signal peptide" evidence="1">
    <location>
        <begin position="1"/>
        <end position="18"/>
    </location>
</feature>
<organism evidence="2">
    <name type="scientific">Amphimedon queenslandica</name>
    <name type="common">Sponge</name>
    <dbReference type="NCBI Taxonomy" id="400682"/>
    <lineage>
        <taxon>Eukaryota</taxon>
        <taxon>Metazoa</taxon>
        <taxon>Porifera</taxon>
        <taxon>Demospongiae</taxon>
        <taxon>Heteroscleromorpha</taxon>
        <taxon>Haplosclerida</taxon>
        <taxon>Niphatidae</taxon>
        <taxon>Amphimedon</taxon>
    </lineage>
</organism>
<feature type="chain" id="PRO_5012010613" evidence="1">
    <location>
        <begin position="19"/>
        <end position="201"/>
    </location>
</feature>
<accession>A0A1X7U0K5</accession>
<reference evidence="2" key="2">
    <citation type="submission" date="2017-05" db="UniProtKB">
        <authorList>
            <consortium name="EnsemblMetazoa"/>
        </authorList>
    </citation>
    <scope>IDENTIFICATION</scope>
</reference>
<dbReference type="Proteomes" id="UP000007879">
    <property type="component" value="Unassembled WGS sequence"/>
</dbReference>
<proteinExistence type="predicted"/>
<dbReference type="PANTHER" id="PTHR10697:SF1">
    <property type="entry name" value="MAMMALIAN EPENDYMIN-RELATED PROTEIN 1"/>
    <property type="match status" value="1"/>
</dbReference>
<keyword evidence="3" id="KW-1185">Reference proteome</keyword>
<dbReference type="EnsemblMetazoa" id="Aqu2.1.21228_001">
    <property type="protein sequence ID" value="Aqu2.1.21228_001"/>
    <property type="gene ID" value="Aqu2.1.21228"/>
</dbReference>
<name>A0A1X7U0K5_AMPQE</name>
<dbReference type="EnsemblMetazoa" id="XM_020001125.1">
    <property type="protein sequence ID" value="XP_019856684.1"/>
    <property type="gene ID" value="LOC109585152"/>
</dbReference>
<dbReference type="KEGG" id="aqu:109585152"/>
<dbReference type="GO" id="GO:0007160">
    <property type="term" value="P:cell-matrix adhesion"/>
    <property type="evidence" value="ECO:0007669"/>
    <property type="project" value="InterPro"/>
</dbReference>
<evidence type="ECO:0000313" key="3">
    <source>
        <dbReference type="Proteomes" id="UP000007879"/>
    </source>
</evidence>
<gene>
    <name evidence="2" type="primary">109585152</name>
</gene>
<dbReference type="GO" id="GO:0005509">
    <property type="term" value="F:calcium ion binding"/>
    <property type="evidence" value="ECO:0007669"/>
    <property type="project" value="InterPro"/>
</dbReference>
<keyword evidence="1" id="KW-0732">Signal</keyword>
<evidence type="ECO:0000256" key="1">
    <source>
        <dbReference type="SAM" id="SignalP"/>
    </source>
</evidence>
<dbReference type="OrthoDB" id="6084362at2759"/>
<dbReference type="PANTHER" id="PTHR10697">
    <property type="entry name" value="MAMMALIAN EPENDYMIN-RELATED PROTEIN 1"/>
    <property type="match status" value="1"/>
</dbReference>
<protein>
    <submittedName>
        <fullName evidence="2">Uncharacterized protein</fullName>
    </submittedName>
</protein>
<dbReference type="Pfam" id="PF00811">
    <property type="entry name" value="Ependymin"/>
    <property type="match status" value="1"/>
</dbReference>
<evidence type="ECO:0000313" key="2">
    <source>
        <dbReference type="EnsemblMetazoa" id="Aqu2.1.21228_001"/>
    </source>
</evidence>